<organism evidence="1">
    <name type="scientific">Arundo donax</name>
    <name type="common">Giant reed</name>
    <name type="synonym">Donax arundinaceus</name>
    <dbReference type="NCBI Taxonomy" id="35708"/>
    <lineage>
        <taxon>Eukaryota</taxon>
        <taxon>Viridiplantae</taxon>
        <taxon>Streptophyta</taxon>
        <taxon>Embryophyta</taxon>
        <taxon>Tracheophyta</taxon>
        <taxon>Spermatophyta</taxon>
        <taxon>Magnoliopsida</taxon>
        <taxon>Liliopsida</taxon>
        <taxon>Poales</taxon>
        <taxon>Poaceae</taxon>
        <taxon>PACMAD clade</taxon>
        <taxon>Arundinoideae</taxon>
        <taxon>Arundineae</taxon>
        <taxon>Arundo</taxon>
    </lineage>
</organism>
<dbReference type="EMBL" id="GBRH01174418">
    <property type="protein sequence ID" value="JAE23478.1"/>
    <property type="molecule type" value="Transcribed_RNA"/>
</dbReference>
<reference evidence="1" key="1">
    <citation type="submission" date="2014-09" db="EMBL/GenBank/DDBJ databases">
        <authorList>
            <person name="Magalhaes I.L.F."/>
            <person name="Oliveira U."/>
            <person name="Santos F.R."/>
            <person name="Vidigal T.H.D.A."/>
            <person name="Brescovit A.D."/>
            <person name="Santos A.J."/>
        </authorList>
    </citation>
    <scope>NUCLEOTIDE SEQUENCE</scope>
    <source>
        <tissue evidence="1">Shoot tissue taken approximately 20 cm above the soil surface</tissue>
    </source>
</reference>
<accession>A0A0A9GS14</accession>
<name>A0A0A9GS14_ARUDO</name>
<reference evidence="1" key="2">
    <citation type="journal article" date="2015" name="Data Brief">
        <title>Shoot transcriptome of the giant reed, Arundo donax.</title>
        <authorList>
            <person name="Barrero R.A."/>
            <person name="Guerrero F.D."/>
            <person name="Moolhuijzen P."/>
            <person name="Goolsby J.A."/>
            <person name="Tidwell J."/>
            <person name="Bellgard S.E."/>
            <person name="Bellgard M.I."/>
        </authorList>
    </citation>
    <scope>NUCLEOTIDE SEQUENCE</scope>
    <source>
        <tissue evidence="1">Shoot tissue taken approximately 20 cm above the soil surface</tissue>
    </source>
</reference>
<protein>
    <submittedName>
        <fullName evidence="1">Uncharacterized protein</fullName>
    </submittedName>
</protein>
<sequence length="28" mass="3102">MFIIFFVASSLTHFVGMDGSYCPFAILS</sequence>
<evidence type="ECO:0000313" key="1">
    <source>
        <dbReference type="EMBL" id="JAE23478.1"/>
    </source>
</evidence>
<dbReference type="AlphaFoldDB" id="A0A0A9GS14"/>
<proteinExistence type="predicted"/>